<evidence type="ECO:0000256" key="5">
    <source>
        <dbReference type="ARBA" id="ARBA00023136"/>
    </source>
</evidence>
<feature type="transmembrane region" description="Helical" evidence="6">
    <location>
        <begin position="100"/>
        <end position="119"/>
    </location>
</feature>
<proteinExistence type="predicted"/>
<dbReference type="GO" id="GO:0005886">
    <property type="term" value="C:plasma membrane"/>
    <property type="evidence" value="ECO:0007669"/>
    <property type="project" value="UniProtKB-SubCell"/>
</dbReference>
<keyword evidence="3 6" id="KW-0812">Transmembrane</keyword>
<reference evidence="8" key="1">
    <citation type="submission" date="2016-07" db="EMBL/GenBank/DDBJ databases">
        <authorList>
            <person name="Florea S."/>
            <person name="Webb J.S."/>
            <person name="Jaromczyk J."/>
            <person name="Schardl C.L."/>
        </authorList>
    </citation>
    <scope>NUCLEOTIDE SEQUENCE [LARGE SCALE GENOMIC DNA]</scope>
    <source>
        <strain evidence="8">Z6</strain>
    </source>
</reference>
<keyword evidence="5 6" id="KW-0472">Membrane</keyword>
<evidence type="ECO:0000313" key="7">
    <source>
        <dbReference type="EMBL" id="OCL27787.1"/>
    </source>
</evidence>
<dbReference type="RefSeq" id="WP_068715881.1">
    <property type="nucleotide sequence ID" value="NZ_LWDV01000007.1"/>
</dbReference>
<organism evidence="7 8">
    <name type="scientific">Orenia metallireducens</name>
    <dbReference type="NCBI Taxonomy" id="1413210"/>
    <lineage>
        <taxon>Bacteria</taxon>
        <taxon>Bacillati</taxon>
        <taxon>Bacillota</taxon>
        <taxon>Clostridia</taxon>
        <taxon>Halanaerobiales</taxon>
        <taxon>Halobacteroidaceae</taxon>
        <taxon>Orenia</taxon>
    </lineage>
</organism>
<sequence length="417" mass="47394">MGDGILDFNWKLFAQRVYQKAKSVDIFVNAMSLVYTTLLSLVPLLIFSFYIMTLFNIFGGMERIINALKGIILENLATGTGEIVIRYLENYVTNVDITQLGVISFFSLVIVIVFMLARIEMTFNKIWGVEEHRDIFKRFVAFWTFVTLGTFLITLSLSLTISVISSYLSSDLIEVSTGNTYIFRFISVVSYFLIFIVGYYLIPNTDVEPLAAIVGGSISGFLFNLAKTLYKVYTKYAVGYSQIYGSLSVIPLFLVWLYLVWMITLLGAVICYVFQNRSNLHHFNTLQDITIGIQNIIPIAILVVICKEFMDRKSTGITFEGLANKINIPVEIIEDNIKGLMAENLITITKENRYIPITTLQRISLWEICELLLFKQEVSVKEIFADEEVCGVYASLKDELRKRLKGLTITDLLDEGC</sequence>
<evidence type="ECO:0000256" key="3">
    <source>
        <dbReference type="ARBA" id="ARBA00022692"/>
    </source>
</evidence>
<evidence type="ECO:0000256" key="1">
    <source>
        <dbReference type="ARBA" id="ARBA00004651"/>
    </source>
</evidence>
<dbReference type="NCBIfam" id="TIGR00765">
    <property type="entry name" value="yihY_not_rbn"/>
    <property type="match status" value="1"/>
</dbReference>
<dbReference type="PANTHER" id="PTHR30213:SF0">
    <property type="entry name" value="UPF0761 MEMBRANE PROTEIN YIHY"/>
    <property type="match status" value="1"/>
</dbReference>
<keyword evidence="8" id="KW-1185">Reference proteome</keyword>
<feature type="transmembrane region" description="Helical" evidence="6">
    <location>
        <begin position="209"/>
        <end position="230"/>
    </location>
</feature>
<gene>
    <name evidence="7" type="ORF">U472_04345</name>
</gene>
<dbReference type="Proteomes" id="UP000093514">
    <property type="component" value="Unassembled WGS sequence"/>
</dbReference>
<comment type="subcellular location">
    <subcellularLocation>
        <location evidence="1">Cell membrane</location>
        <topology evidence="1">Multi-pass membrane protein</topology>
    </subcellularLocation>
</comment>
<name>A0A1C0ABN8_9FIRM</name>
<feature type="transmembrane region" description="Helical" evidence="6">
    <location>
        <begin position="250"/>
        <end position="274"/>
    </location>
</feature>
<dbReference type="OrthoDB" id="9769642at2"/>
<feature type="transmembrane region" description="Helical" evidence="6">
    <location>
        <begin position="33"/>
        <end position="58"/>
    </location>
</feature>
<reference evidence="7 8" key="2">
    <citation type="submission" date="2016-08" db="EMBL/GenBank/DDBJ databases">
        <title>Orenia metallireducens sp. nov. strain Z6, a Novel Metal-reducing Firmicute from the Deep Subsurface.</title>
        <authorList>
            <person name="Maxim B.I."/>
            <person name="Kenneth K."/>
            <person name="Flynn T.M."/>
            <person name="Oloughlin E.J."/>
            <person name="Locke R.A."/>
            <person name="Weber J.R."/>
            <person name="Egan S.M."/>
            <person name="Mackie R.I."/>
            <person name="Cann I.K."/>
        </authorList>
    </citation>
    <scope>NUCLEOTIDE SEQUENCE [LARGE SCALE GENOMIC DNA]</scope>
    <source>
        <strain evidence="7 8">Z6</strain>
    </source>
</reference>
<feature type="transmembrane region" description="Helical" evidence="6">
    <location>
        <begin position="181"/>
        <end position="202"/>
    </location>
</feature>
<comment type="caution">
    <text evidence="7">The sequence shown here is derived from an EMBL/GenBank/DDBJ whole genome shotgun (WGS) entry which is preliminary data.</text>
</comment>
<dbReference type="PANTHER" id="PTHR30213">
    <property type="entry name" value="INNER MEMBRANE PROTEIN YHJD"/>
    <property type="match status" value="1"/>
</dbReference>
<dbReference type="AlphaFoldDB" id="A0A1C0ABN8"/>
<keyword evidence="2" id="KW-1003">Cell membrane</keyword>
<evidence type="ECO:0000256" key="4">
    <source>
        <dbReference type="ARBA" id="ARBA00022989"/>
    </source>
</evidence>
<dbReference type="EMBL" id="LWDV01000007">
    <property type="protein sequence ID" value="OCL27787.1"/>
    <property type="molecule type" value="Genomic_DNA"/>
</dbReference>
<evidence type="ECO:0000256" key="2">
    <source>
        <dbReference type="ARBA" id="ARBA00022475"/>
    </source>
</evidence>
<dbReference type="Pfam" id="PF03631">
    <property type="entry name" value="Virul_fac_BrkB"/>
    <property type="match status" value="1"/>
</dbReference>
<protein>
    <submittedName>
        <fullName evidence="7">Ribonuclease BN</fullName>
    </submittedName>
</protein>
<dbReference type="InterPro" id="IPR017039">
    <property type="entry name" value="Virul_fac_BrkB"/>
</dbReference>
<accession>A0A1C0ABN8</accession>
<keyword evidence="4 6" id="KW-1133">Transmembrane helix</keyword>
<evidence type="ECO:0000313" key="8">
    <source>
        <dbReference type="Proteomes" id="UP000093514"/>
    </source>
</evidence>
<feature type="transmembrane region" description="Helical" evidence="6">
    <location>
        <begin position="140"/>
        <end position="161"/>
    </location>
</feature>
<evidence type="ECO:0000256" key="6">
    <source>
        <dbReference type="SAM" id="Phobius"/>
    </source>
</evidence>
<feature type="transmembrane region" description="Helical" evidence="6">
    <location>
        <begin position="70"/>
        <end position="88"/>
    </location>
</feature>